<protein>
    <recommendedName>
        <fullName evidence="5 12">D-alanine aminotransferase</fullName>
        <ecNumber evidence="4 12">2.6.1.21</ecNumber>
    </recommendedName>
</protein>
<comment type="catalytic activity">
    <reaction evidence="9 12">
        <text>D-alanine + 2-oxoglutarate = D-glutamate + pyruvate</text>
        <dbReference type="Rhea" id="RHEA:15869"/>
        <dbReference type="ChEBI" id="CHEBI:15361"/>
        <dbReference type="ChEBI" id="CHEBI:16810"/>
        <dbReference type="ChEBI" id="CHEBI:29986"/>
        <dbReference type="ChEBI" id="CHEBI:57416"/>
        <dbReference type="EC" id="2.6.1.21"/>
    </reaction>
</comment>
<keyword evidence="6 13" id="KW-0032">Aminotransferase</keyword>
<evidence type="ECO:0000256" key="9">
    <source>
        <dbReference type="ARBA" id="ARBA00047911"/>
    </source>
</evidence>
<evidence type="ECO:0000256" key="6">
    <source>
        <dbReference type="ARBA" id="ARBA00022576"/>
    </source>
</evidence>
<comment type="caution">
    <text evidence="13">The sequence shown here is derived from an EMBL/GenBank/DDBJ whole genome shotgun (WGS) entry which is preliminary data.</text>
</comment>
<dbReference type="InterPro" id="IPR001544">
    <property type="entry name" value="Aminotrans_IV"/>
</dbReference>
<keyword evidence="8 11" id="KW-0663">Pyridoxal phosphate</keyword>
<proteinExistence type="inferred from homology"/>
<name>A0AA41X2H3_9BACI</name>
<keyword evidence="7 13" id="KW-0808">Transferase</keyword>
<evidence type="ECO:0000256" key="11">
    <source>
        <dbReference type="RuleBase" id="RU004516"/>
    </source>
</evidence>
<evidence type="ECO:0000256" key="2">
    <source>
        <dbReference type="ARBA" id="ARBA00009320"/>
    </source>
</evidence>
<keyword evidence="14" id="KW-1185">Reference proteome</keyword>
<dbReference type="GO" id="GO:0005829">
    <property type="term" value="C:cytosol"/>
    <property type="evidence" value="ECO:0007669"/>
    <property type="project" value="TreeGrafter"/>
</dbReference>
<dbReference type="InterPro" id="IPR005784">
    <property type="entry name" value="D_amino_transT"/>
</dbReference>
<dbReference type="InterPro" id="IPR036038">
    <property type="entry name" value="Aminotransferase-like"/>
</dbReference>
<comment type="similarity">
    <text evidence="2 10">Belongs to the class-IV pyridoxal-phosphate-dependent aminotransferase family.</text>
</comment>
<dbReference type="InterPro" id="IPR043131">
    <property type="entry name" value="BCAT-like_N"/>
</dbReference>
<dbReference type="GO" id="GO:0047810">
    <property type="term" value="F:D-alanine-2-oxoglutarate aminotransferase activity"/>
    <property type="evidence" value="ECO:0007669"/>
    <property type="project" value="UniProtKB-EC"/>
</dbReference>
<comment type="function">
    <text evidence="12">Acts on the D-isomers of alanine, leucine, aspartate, glutamate, aminobutyrate, norvaline and asparagine. The enzyme transfers an amino group from a substrate D-amino acid to the pyridoxal phosphate cofactor to form pyridoxamine and an alpha-keto acid in the first half-reaction.</text>
</comment>
<comment type="cofactor">
    <cofactor evidence="1 11">
        <name>pyridoxal 5'-phosphate</name>
        <dbReference type="ChEBI" id="CHEBI:597326"/>
    </cofactor>
</comment>
<dbReference type="Pfam" id="PF01063">
    <property type="entry name" value="Aminotran_4"/>
    <property type="match status" value="1"/>
</dbReference>
<dbReference type="RefSeq" id="WP_254757619.1">
    <property type="nucleotide sequence ID" value="NZ_JANCLT010000002.1"/>
</dbReference>
<dbReference type="EC" id="2.6.1.21" evidence="4 12"/>
<dbReference type="PROSITE" id="PS00770">
    <property type="entry name" value="AA_TRANSFER_CLASS_4"/>
    <property type="match status" value="1"/>
</dbReference>
<evidence type="ECO:0000256" key="3">
    <source>
        <dbReference type="ARBA" id="ARBA00011738"/>
    </source>
</evidence>
<evidence type="ECO:0000256" key="10">
    <source>
        <dbReference type="RuleBase" id="RU004106"/>
    </source>
</evidence>
<dbReference type="InterPro" id="IPR018300">
    <property type="entry name" value="Aminotrans_IV_CS"/>
</dbReference>
<evidence type="ECO:0000313" key="14">
    <source>
        <dbReference type="Proteomes" id="UP001156102"/>
    </source>
</evidence>
<dbReference type="InterPro" id="IPR050571">
    <property type="entry name" value="Class-IV_PLP-Dep_Aminotrnsfr"/>
</dbReference>
<evidence type="ECO:0000256" key="7">
    <source>
        <dbReference type="ARBA" id="ARBA00022679"/>
    </source>
</evidence>
<dbReference type="Gene3D" id="3.30.470.10">
    <property type="match status" value="1"/>
</dbReference>
<organism evidence="13 14">
    <name type="scientific">Ectobacillus ponti</name>
    <dbReference type="NCBI Taxonomy" id="2961894"/>
    <lineage>
        <taxon>Bacteria</taxon>
        <taxon>Bacillati</taxon>
        <taxon>Bacillota</taxon>
        <taxon>Bacilli</taxon>
        <taxon>Bacillales</taxon>
        <taxon>Bacillaceae</taxon>
        <taxon>Ectobacillus</taxon>
    </lineage>
</organism>
<dbReference type="GO" id="GO:0046394">
    <property type="term" value="P:carboxylic acid biosynthetic process"/>
    <property type="evidence" value="ECO:0007669"/>
    <property type="project" value="UniProtKB-ARBA"/>
</dbReference>
<reference evidence="13" key="1">
    <citation type="submission" date="2022-07" db="EMBL/GenBank/DDBJ databases">
        <authorList>
            <person name="Li W.-J."/>
            <person name="Deng Q.-Q."/>
        </authorList>
    </citation>
    <scope>NUCLEOTIDE SEQUENCE</scope>
    <source>
        <strain evidence="13">SYSU M60031</strain>
    </source>
</reference>
<dbReference type="FunFam" id="3.20.10.10:FF:000002">
    <property type="entry name" value="D-alanine aminotransferase"/>
    <property type="match status" value="1"/>
</dbReference>
<dbReference type="InterPro" id="IPR043132">
    <property type="entry name" value="BCAT-like_C"/>
</dbReference>
<evidence type="ECO:0000256" key="12">
    <source>
        <dbReference type="RuleBase" id="RU004520"/>
    </source>
</evidence>
<dbReference type="AlphaFoldDB" id="A0AA41X2H3"/>
<dbReference type="NCBIfam" id="TIGR01121">
    <property type="entry name" value="D_amino_aminoT"/>
    <property type="match status" value="1"/>
</dbReference>
<evidence type="ECO:0000313" key="13">
    <source>
        <dbReference type="EMBL" id="MCP8967701.1"/>
    </source>
</evidence>
<evidence type="ECO:0000256" key="4">
    <source>
        <dbReference type="ARBA" id="ARBA00012874"/>
    </source>
</evidence>
<gene>
    <name evidence="13" type="primary">dat</name>
    <name evidence="13" type="ORF">NK662_03995</name>
</gene>
<accession>A0AA41X2H3</accession>
<evidence type="ECO:0000256" key="1">
    <source>
        <dbReference type="ARBA" id="ARBA00001933"/>
    </source>
</evidence>
<sequence length="290" mass="32874">MRHEPIVLFGDSFVDTSVQQPYISLEERGLQFGDGIYEVVRLYSGVFHLLEPHLVRLYRSMEEIELKPTFSKAQLVRWLYELVEQNQFRGDGMIYLQISRGVQPRNHIYDPQNVPTLYAYIVGKERPLSSMQQGIKACSEQDIRWLRCDIKSLNLLPNVMARTSAERKGCTEALFVRNGIVTEGSHSNFFLVKNGALYTHPATHLILNGIVRQYVLSLAHTLEIPVHEEMFGLRDVLQADECFFTATTSEVMPMVQLDGTAIGTGVPGPITYALQEAFSEGVKNTRLHAL</sequence>
<dbReference type="GO" id="GO:0046416">
    <property type="term" value="P:D-amino acid metabolic process"/>
    <property type="evidence" value="ECO:0007669"/>
    <property type="project" value="InterPro"/>
</dbReference>
<dbReference type="Gene3D" id="3.20.10.10">
    <property type="entry name" value="D-amino Acid Aminotransferase, subunit A, domain 2"/>
    <property type="match status" value="1"/>
</dbReference>
<dbReference type="Proteomes" id="UP001156102">
    <property type="component" value="Unassembled WGS sequence"/>
</dbReference>
<evidence type="ECO:0000256" key="5">
    <source>
        <dbReference type="ARBA" id="ARBA00021779"/>
    </source>
</evidence>
<dbReference type="PANTHER" id="PTHR42743">
    <property type="entry name" value="AMINO-ACID AMINOTRANSFERASE"/>
    <property type="match status" value="1"/>
</dbReference>
<dbReference type="GO" id="GO:0008652">
    <property type="term" value="P:amino acid biosynthetic process"/>
    <property type="evidence" value="ECO:0007669"/>
    <property type="project" value="UniProtKB-ARBA"/>
</dbReference>
<dbReference type="PANTHER" id="PTHR42743:SF10">
    <property type="entry name" value="D-ALANINE AMINOTRANSFERASE"/>
    <property type="match status" value="1"/>
</dbReference>
<dbReference type="GO" id="GO:0030170">
    <property type="term" value="F:pyridoxal phosphate binding"/>
    <property type="evidence" value="ECO:0007669"/>
    <property type="project" value="InterPro"/>
</dbReference>
<dbReference type="SUPFAM" id="SSF56752">
    <property type="entry name" value="D-aminoacid aminotransferase-like PLP-dependent enzymes"/>
    <property type="match status" value="1"/>
</dbReference>
<dbReference type="EMBL" id="JANCLT010000002">
    <property type="protein sequence ID" value="MCP8967701.1"/>
    <property type="molecule type" value="Genomic_DNA"/>
</dbReference>
<comment type="subunit">
    <text evidence="3">Homodimer.</text>
</comment>
<evidence type="ECO:0000256" key="8">
    <source>
        <dbReference type="ARBA" id="ARBA00022898"/>
    </source>
</evidence>